<dbReference type="SUPFAM" id="SSF69593">
    <property type="entry name" value="Glycerol-3-phosphate (1)-acyltransferase"/>
    <property type="match status" value="1"/>
</dbReference>
<organism evidence="8">
    <name type="scientific">Odontella aurita</name>
    <dbReference type="NCBI Taxonomy" id="265563"/>
    <lineage>
        <taxon>Eukaryota</taxon>
        <taxon>Sar</taxon>
        <taxon>Stramenopiles</taxon>
        <taxon>Ochrophyta</taxon>
        <taxon>Bacillariophyta</taxon>
        <taxon>Mediophyceae</taxon>
        <taxon>Biddulphiophycidae</taxon>
        <taxon>Eupodiscales</taxon>
        <taxon>Odontellaceae</taxon>
        <taxon>Odontella</taxon>
    </lineage>
</organism>
<evidence type="ECO:0000256" key="5">
    <source>
        <dbReference type="ARBA" id="ARBA00023315"/>
    </source>
</evidence>
<dbReference type="PANTHER" id="PTHR10434">
    <property type="entry name" value="1-ACYL-SN-GLYCEROL-3-PHOSPHATE ACYLTRANSFERASE"/>
    <property type="match status" value="1"/>
</dbReference>
<feature type="domain" description="Phospholipid/glycerol acyltransferase" evidence="7">
    <location>
        <begin position="188"/>
        <end position="321"/>
    </location>
</feature>
<proteinExistence type="predicted"/>
<protein>
    <recommendedName>
        <fullName evidence="7">Phospholipid/glycerol acyltransferase domain-containing protein</fullName>
    </recommendedName>
</protein>
<dbReference type="PANTHER" id="PTHR10434:SF64">
    <property type="entry name" value="1-ACYL-SN-GLYCEROL-3-PHOSPHATE ACYLTRANSFERASE-RELATED"/>
    <property type="match status" value="1"/>
</dbReference>
<keyword evidence="6" id="KW-0175">Coiled coil</keyword>
<dbReference type="InterPro" id="IPR002123">
    <property type="entry name" value="Plipid/glycerol_acylTrfase"/>
</dbReference>
<dbReference type="GO" id="GO:0006654">
    <property type="term" value="P:phosphatidic acid biosynthetic process"/>
    <property type="evidence" value="ECO:0007669"/>
    <property type="project" value="TreeGrafter"/>
</dbReference>
<keyword evidence="4" id="KW-0443">Lipid metabolism</keyword>
<accession>A0A7S4N9L9</accession>
<dbReference type="Pfam" id="PF01553">
    <property type="entry name" value="Acyltransferase"/>
    <property type="match status" value="1"/>
</dbReference>
<reference evidence="8" key="1">
    <citation type="submission" date="2021-01" db="EMBL/GenBank/DDBJ databases">
        <authorList>
            <person name="Corre E."/>
            <person name="Pelletier E."/>
            <person name="Niang G."/>
            <person name="Scheremetjew M."/>
            <person name="Finn R."/>
            <person name="Kale V."/>
            <person name="Holt S."/>
            <person name="Cochrane G."/>
            <person name="Meng A."/>
            <person name="Brown T."/>
            <person name="Cohen L."/>
        </authorList>
    </citation>
    <scope>NUCLEOTIDE SEQUENCE</scope>
    <source>
        <strain evidence="8">Isolate 1302-5</strain>
    </source>
</reference>
<evidence type="ECO:0000256" key="2">
    <source>
        <dbReference type="ARBA" id="ARBA00022516"/>
    </source>
</evidence>
<evidence type="ECO:0000313" key="8">
    <source>
        <dbReference type="EMBL" id="CAE2273795.1"/>
    </source>
</evidence>
<dbReference type="SMART" id="SM00563">
    <property type="entry name" value="PlsC"/>
    <property type="match status" value="1"/>
</dbReference>
<evidence type="ECO:0000256" key="4">
    <source>
        <dbReference type="ARBA" id="ARBA00023098"/>
    </source>
</evidence>
<evidence type="ECO:0000256" key="3">
    <source>
        <dbReference type="ARBA" id="ARBA00022679"/>
    </source>
</evidence>
<keyword evidence="5" id="KW-0012">Acyltransferase</keyword>
<gene>
    <name evidence="8" type="ORF">OAUR00152_LOCUS33638</name>
</gene>
<name>A0A7S4N9L9_9STRA</name>
<evidence type="ECO:0000256" key="6">
    <source>
        <dbReference type="SAM" id="Coils"/>
    </source>
</evidence>
<evidence type="ECO:0000259" key="7">
    <source>
        <dbReference type="SMART" id="SM00563"/>
    </source>
</evidence>
<sequence length="596" mass="63905">MNTHRRVVVASALIAAAVIGQSVLASAFQLGALAGRHVRTSSPASLSRSRRRGPAPVQFAPTDPFVTAGGSVAARSPLFAASASVAARKAGGGAAGVGTGAGAELRQGGKRATLVKVGMMAFVASMCIALPLTLLPLKLLYKLNLISRIRKENLSLILGQLCSRFLLRLIPFASIRLTPHIESDPVPSVWVCNHISMLDIFFLLGTDYKLRGRNKRPIKIVYWKGLESNPVTKLLFTMSGFISVDMEDNGNGNANQYNKSMFKQLLKDVKQAFEEGFDIGILPEGQPNPTPEKGLLPIYTGAFTLARMSRRPVRMMALYGLHKLWHPSDEVGMDVTGRDVRMRVYPPSHDGGKFESADEFAATFEAVVGHFGATGEDFPKEELEWWLDGTKWEEAKKLNEEEKRAVAKAKEAAANAEATVKAAAEAATPVKSAEPNSDGAVEAVSPVLTSDAANGKEDSIDKVGGDDYALVAERAGRRRAEEAKRRFDLAFSGSPMAAPVFASRDLISTLTGDELAEAEEAGRMRGRECARHFEEVMGRKRGGAVENAEGTNGESLSVAAQANSARGAPINGIRNQTELTVALDESSAVEKQASTV</sequence>
<dbReference type="GO" id="GO:0003841">
    <property type="term" value="F:1-acylglycerol-3-phosphate O-acyltransferase activity"/>
    <property type="evidence" value="ECO:0007669"/>
    <property type="project" value="TreeGrafter"/>
</dbReference>
<keyword evidence="2" id="KW-0444">Lipid biosynthesis</keyword>
<keyword evidence="3" id="KW-0808">Transferase</keyword>
<dbReference type="EMBL" id="HBKQ01048696">
    <property type="protein sequence ID" value="CAE2273795.1"/>
    <property type="molecule type" value="Transcribed_RNA"/>
</dbReference>
<comment type="pathway">
    <text evidence="1">Lipid metabolism.</text>
</comment>
<feature type="coiled-coil region" evidence="6">
    <location>
        <begin position="392"/>
        <end position="426"/>
    </location>
</feature>
<dbReference type="CDD" id="cd07989">
    <property type="entry name" value="LPLAT_AGPAT-like"/>
    <property type="match status" value="1"/>
</dbReference>
<dbReference type="AlphaFoldDB" id="A0A7S4N9L9"/>
<evidence type="ECO:0000256" key="1">
    <source>
        <dbReference type="ARBA" id="ARBA00005189"/>
    </source>
</evidence>